<proteinExistence type="inferred from homology"/>
<dbReference type="EMBL" id="AGWL01000006">
    <property type="protein sequence ID" value="EKU95012.1"/>
    <property type="molecule type" value="Genomic_DNA"/>
</dbReference>
<comment type="function">
    <text evidence="1">Involved in DNA recombination.</text>
</comment>
<sequence length="407" mass="43894">MDVSLVSVLCVAAAFALGLGFGFLLARHLRPAGAEGNEALARARISEAAATARAERLEQENNGLIERARSDSTLMRTLTPIAQQLEQMSRGVQNLENSQSAQQAKLSEQLETATRTQITLSRETSSLRAALTSTSARGMWGEVELRRVVEAAGMLPHVDFTEQATQRPSAARSLPSQASQRPDLVINLPAGARLAVDAKVPLNAMLEAQAIETTSAEAREKKKSLLSEHARAVRAHIKALGKRAYHANYPNSPQFTIMFLPSDSLLSEALNQDPTLLEDSYALGVAPVGPSSLLALLRATAAVWASAQVTEEAQEIAALGRELVSRLSTVASHLDSLGSSLARSVDHYNSAVASLESRVLVTARRFQSLDTPVSRARAVEDDSAQIRRFTQAEFREPEPGKDDKTGW</sequence>
<gene>
    <name evidence="8" type="ORF">HMPREF9233_01150</name>
</gene>
<feature type="coiled-coil region" evidence="5">
    <location>
        <begin position="40"/>
        <end position="67"/>
    </location>
</feature>
<accession>K9EVL1</accession>
<feature type="compositionally biased region" description="Basic and acidic residues" evidence="6">
    <location>
        <begin position="393"/>
        <end position="407"/>
    </location>
</feature>
<organism evidence="8 9">
    <name type="scientific">Actinobaculum massiliense ACS-171-V-Col2</name>
    <dbReference type="NCBI Taxonomy" id="883066"/>
    <lineage>
        <taxon>Bacteria</taxon>
        <taxon>Bacillati</taxon>
        <taxon>Actinomycetota</taxon>
        <taxon>Actinomycetes</taxon>
        <taxon>Actinomycetales</taxon>
        <taxon>Actinomycetaceae</taxon>
        <taxon>Actinobaculum</taxon>
    </lineage>
</organism>
<evidence type="ECO:0000256" key="2">
    <source>
        <dbReference type="ARBA" id="ARBA00009840"/>
    </source>
</evidence>
<keyword evidence="7" id="KW-0812">Transmembrane</keyword>
<dbReference type="InterPro" id="IPR003798">
    <property type="entry name" value="DNA_recombination_RmuC"/>
</dbReference>
<dbReference type="GO" id="GO:0006310">
    <property type="term" value="P:DNA recombination"/>
    <property type="evidence" value="ECO:0007669"/>
    <property type="project" value="UniProtKB-KW"/>
</dbReference>
<evidence type="ECO:0000256" key="7">
    <source>
        <dbReference type="SAM" id="Phobius"/>
    </source>
</evidence>
<evidence type="ECO:0000313" key="8">
    <source>
        <dbReference type="EMBL" id="EKU95012.1"/>
    </source>
</evidence>
<keyword evidence="3 5" id="KW-0175">Coiled coil</keyword>
<keyword evidence="7" id="KW-0472">Membrane</keyword>
<comment type="caution">
    <text evidence="8">The sequence shown here is derived from an EMBL/GenBank/DDBJ whole genome shotgun (WGS) entry which is preliminary data.</text>
</comment>
<dbReference type="HOGENOM" id="CLU_024057_1_1_11"/>
<keyword evidence="9" id="KW-1185">Reference proteome</keyword>
<dbReference type="AlphaFoldDB" id="K9EVL1"/>
<reference evidence="8 9" key="1">
    <citation type="submission" date="2012-09" db="EMBL/GenBank/DDBJ databases">
        <title>The Genome Sequence of Actinobaculum massiliae ACS-171-V-COL2.</title>
        <authorList>
            <consortium name="The Broad Institute Genome Sequencing Platform"/>
            <person name="Earl A."/>
            <person name="Ward D."/>
            <person name="Feldgarden M."/>
            <person name="Gevers D."/>
            <person name="Saerens B."/>
            <person name="Vaneechoutte M."/>
            <person name="Walker B."/>
            <person name="Young S.K."/>
            <person name="Zeng Q."/>
            <person name="Gargeya S."/>
            <person name="Fitzgerald M."/>
            <person name="Haas B."/>
            <person name="Abouelleil A."/>
            <person name="Alvarado L."/>
            <person name="Arachchi H.M."/>
            <person name="Berlin A."/>
            <person name="Chapman S.B."/>
            <person name="Goldberg J."/>
            <person name="Griggs A."/>
            <person name="Gujja S."/>
            <person name="Hansen M."/>
            <person name="Howarth C."/>
            <person name="Imamovic A."/>
            <person name="Larimer J."/>
            <person name="McCowen C."/>
            <person name="Montmayeur A."/>
            <person name="Murphy C."/>
            <person name="Neiman D."/>
            <person name="Pearson M."/>
            <person name="Priest M."/>
            <person name="Roberts A."/>
            <person name="Saif S."/>
            <person name="Shea T."/>
            <person name="Sisk P."/>
            <person name="Sykes S."/>
            <person name="Wortman J."/>
            <person name="Nusbaum C."/>
            <person name="Birren B."/>
        </authorList>
    </citation>
    <scope>NUCLEOTIDE SEQUENCE [LARGE SCALE GENOMIC DNA]</scope>
    <source>
        <strain evidence="9">ACS-171-V-Col2</strain>
    </source>
</reference>
<keyword evidence="4" id="KW-0233">DNA recombination</keyword>
<keyword evidence="7" id="KW-1133">Transmembrane helix</keyword>
<evidence type="ECO:0000256" key="5">
    <source>
        <dbReference type="SAM" id="Coils"/>
    </source>
</evidence>
<evidence type="ECO:0000256" key="3">
    <source>
        <dbReference type="ARBA" id="ARBA00023054"/>
    </source>
</evidence>
<evidence type="ECO:0000256" key="1">
    <source>
        <dbReference type="ARBA" id="ARBA00003416"/>
    </source>
</evidence>
<evidence type="ECO:0000256" key="4">
    <source>
        <dbReference type="ARBA" id="ARBA00023172"/>
    </source>
</evidence>
<dbReference type="Pfam" id="PF02646">
    <property type="entry name" value="RmuC"/>
    <property type="match status" value="1"/>
</dbReference>
<feature type="transmembrane region" description="Helical" evidence="7">
    <location>
        <begin position="6"/>
        <end position="26"/>
    </location>
</feature>
<dbReference type="PANTHER" id="PTHR30563:SF0">
    <property type="entry name" value="DNA RECOMBINATION PROTEIN RMUC"/>
    <property type="match status" value="1"/>
</dbReference>
<dbReference type="Proteomes" id="UP000009888">
    <property type="component" value="Unassembled WGS sequence"/>
</dbReference>
<feature type="region of interest" description="Disordered" evidence="6">
    <location>
        <begin position="388"/>
        <end position="407"/>
    </location>
</feature>
<dbReference type="PATRIC" id="fig|883066.3.peg.1209"/>
<evidence type="ECO:0000256" key="6">
    <source>
        <dbReference type="SAM" id="MobiDB-lite"/>
    </source>
</evidence>
<dbReference type="eggNOG" id="COG1322">
    <property type="taxonomic scope" value="Bacteria"/>
</dbReference>
<evidence type="ECO:0008006" key="10">
    <source>
        <dbReference type="Google" id="ProtNLM"/>
    </source>
</evidence>
<dbReference type="STRING" id="202789.GCA_001457435_00964"/>
<dbReference type="PANTHER" id="PTHR30563">
    <property type="entry name" value="DNA RECOMBINATION PROTEIN RMUC"/>
    <property type="match status" value="1"/>
</dbReference>
<name>K9EVL1_9ACTO</name>
<dbReference type="RefSeq" id="WP_007001356.1">
    <property type="nucleotide sequence ID" value="NZ_JH992955.1"/>
</dbReference>
<comment type="similarity">
    <text evidence="2">Belongs to the RmuC family.</text>
</comment>
<protein>
    <recommendedName>
        <fullName evidence="10">DNA recombination protein RmuC</fullName>
    </recommendedName>
</protein>
<evidence type="ECO:0000313" key="9">
    <source>
        <dbReference type="Proteomes" id="UP000009888"/>
    </source>
</evidence>